<proteinExistence type="predicted"/>
<dbReference type="EMBL" id="JASNWA010000006">
    <property type="protein sequence ID" value="KAK3175280.1"/>
    <property type="molecule type" value="Genomic_DNA"/>
</dbReference>
<protein>
    <submittedName>
        <fullName evidence="1">Uncharacterized protein</fullName>
    </submittedName>
</protein>
<dbReference type="AlphaFoldDB" id="A0AAD9ZC59"/>
<gene>
    <name evidence="1" type="ORF">OEA41_002527</name>
</gene>
<name>A0AAD9ZC59_9LECA</name>
<reference evidence="1" key="1">
    <citation type="submission" date="2022-11" db="EMBL/GenBank/DDBJ databases">
        <title>Chromosomal genome sequence assembly and mating type (MAT) locus characterization of the leprose asexual lichenized fungus Lepraria neglecta (Nyl.) Erichsen.</title>
        <authorList>
            <person name="Allen J.L."/>
            <person name="Pfeffer B."/>
        </authorList>
    </citation>
    <scope>NUCLEOTIDE SEQUENCE</scope>
    <source>
        <strain evidence="1">Allen 5258</strain>
    </source>
</reference>
<accession>A0AAD9ZC59</accession>
<evidence type="ECO:0000313" key="1">
    <source>
        <dbReference type="EMBL" id="KAK3175280.1"/>
    </source>
</evidence>
<dbReference type="Proteomes" id="UP001276659">
    <property type="component" value="Unassembled WGS sequence"/>
</dbReference>
<keyword evidence="2" id="KW-1185">Reference proteome</keyword>
<sequence>MPKGQRQDVSPVWDPYCKCTCDLSDDSDNGEDGRHEKPMRVYHENGETTSHLPECSAYCSSRQEPSTIVDLTFDPYKYCKCDSDEGFDDMIARERVICMVHGENEPSYHFKYCNYAATEQMGRMRKHDRKLAQRNARLEHNRTIANKPKPHSKKRNHTAPRTVVPIRNPYDKCDCILDDHFDDMVSQGKVVHIFDEVGNSRKHLHSCSVHGVASRTKASKKRRPALLEKADKSYVKPEEPAKASPAIQYDPRTIASCVLRALGIDPYSVVVKAQNKKRRRNEASNIVDLEN</sequence>
<comment type="caution">
    <text evidence="1">The sequence shown here is derived from an EMBL/GenBank/DDBJ whole genome shotgun (WGS) entry which is preliminary data.</text>
</comment>
<evidence type="ECO:0000313" key="2">
    <source>
        <dbReference type="Proteomes" id="UP001276659"/>
    </source>
</evidence>
<organism evidence="1 2">
    <name type="scientific">Lepraria neglecta</name>
    <dbReference type="NCBI Taxonomy" id="209136"/>
    <lineage>
        <taxon>Eukaryota</taxon>
        <taxon>Fungi</taxon>
        <taxon>Dikarya</taxon>
        <taxon>Ascomycota</taxon>
        <taxon>Pezizomycotina</taxon>
        <taxon>Lecanoromycetes</taxon>
        <taxon>OSLEUM clade</taxon>
        <taxon>Lecanoromycetidae</taxon>
        <taxon>Lecanorales</taxon>
        <taxon>Lecanorineae</taxon>
        <taxon>Stereocaulaceae</taxon>
        <taxon>Lepraria</taxon>
    </lineage>
</organism>